<dbReference type="EMBL" id="CP011097">
    <property type="protein sequence ID" value="AJZ76679.1"/>
    <property type="molecule type" value="Genomic_DNA"/>
</dbReference>
<accession>A0A3G1B498</accession>
<evidence type="ECO:0000256" key="1">
    <source>
        <dbReference type="ARBA" id="ARBA00022737"/>
    </source>
</evidence>
<organism evidence="4 5">
    <name type="scientific">Candidatus Nitrosotenuis cloacae</name>
    <dbReference type="NCBI Taxonomy" id="1603555"/>
    <lineage>
        <taxon>Archaea</taxon>
        <taxon>Nitrososphaerota</taxon>
        <taxon>Candidatus Nitrosotenuis</taxon>
    </lineage>
</organism>
<sequence length="484" mass="53154">MLCLFGIIPAFAESDWLLVQTDKTQYRTGEDMEITGFVLDRTTPQIAVQIYDPDGEILGAYGVELELDDTFSKTISLDSPFYDKSGLYLVEFDYGADSDELFFEVIGTPEEPEPEPTLLTPEVLMITTDKTSYSDNEFITISGLVSDVVDPTILIGIFDPNDSPAGFYMPPVNSELEFSVSFLAKSGVNFKKTGTYTIKAHYGQSKQTTTFSFVDASTPNNAPITPSPPQIVLNPAPTPNPTPAPVPIPTPTPTQIPKPVTPKVEAPIPKPVTPNIPQAPEPDNSELALEQKEIGKILNQINRECDNSHYTDSIVYGEGMGPALMRLCNYEQAVSYFDKALIKDPNSPEILTNKGSALGKLGQFDLALEHYNLALKIDPKFIPALNNKANALAETGELEEAITLYHKILDEDPSYGIAHINLQKANEESIQYAKMQIKQESVSVSLDDSVPKIESPKVDYETPKPKNVVEQIGSFFAGIFGFLK</sequence>
<dbReference type="InterPro" id="IPR019734">
    <property type="entry name" value="TPR_rpt"/>
</dbReference>
<feature type="repeat" description="TPR" evidence="3">
    <location>
        <begin position="314"/>
        <end position="347"/>
    </location>
</feature>
<dbReference type="SMART" id="SM00028">
    <property type="entry name" value="TPR"/>
    <property type="match status" value="3"/>
</dbReference>
<dbReference type="PANTHER" id="PTHR44943:SF8">
    <property type="entry name" value="TPR REPEAT-CONTAINING PROTEIN MJ0263"/>
    <property type="match status" value="1"/>
</dbReference>
<dbReference type="Proteomes" id="UP000266745">
    <property type="component" value="Chromosome"/>
</dbReference>
<proteinExistence type="predicted"/>
<dbReference type="InterPro" id="IPR051685">
    <property type="entry name" value="Ycf3/AcsC/BcsC/TPR_MFPF"/>
</dbReference>
<feature type="repeat" description="TPR" evidence="3">
    <location>
        <begin position="348"/>
        <end position="381"/>
    </location>
</feature>
<dbReference type="PANTHER" id="PTHR44943">
    <property type="entry name" value="CELLULOSE SYNTHASE OPERON PROTEIN C"/>
    <property type="match status" value="1"/>
</dbReference>
<dbReference type="SUPFAM" id="SSF48452">
    <property type="entry name" value="TPR-like"/>
    <property type="match status" value="1"/>
</dbReference>
<keyword evidence="5" id="KW-1185">Reference proteome</keyword>
<evidence type="ECO:0000313" key="5">
    <source>
        <dbReference type="Proteomes" id="UP000266745"/>
    </source>
</evidence>
<gene>
    <name evidence="4" type="ORF">SU86_005845</name>
</gene>
<feature type="repeat" description="TPR" evidence="3">
    <location>
        <begin position="382"/>
        <end position="415"/>
    </location>
</feature>
<evidence type="ECO:0000256" key="2">
    <source>
        <dbReference type="ARBA" id="ARBA00022803"/>
    </source>
</evidence>
<keyword evidence="2 3" id="KW-0802">TPR repeat</keyword>
<keyword evidence="1" id="KW-0677">Repeat</keyword>
<dbReference type="KEGG" id="tah:SU86_005845"/>
<dbReference type="Pfam" id="PF00515">
    <property type="entry name" value="TPR_1"/>
    <property type="match status" value="1"/>
</dbReference>
<dbReference type="Gene3D" id="1.25.40.10">
    <property type="entry name" value="Tetratricopeptide repeat domain"/>
    <property type="match status" value="1"/>
</dbReference>
<dbReference type="PROSITE" id="PS50005">
    <property type="entry name" value="TPR"/>
    <property type="match status" value="3"/>
</dbReference>
<evidence type="ECO:0000256" key="3">
    <source>
        <dbReference type="PROSITE-ProRule" id="PRU00339"/>
    </source>
</evidence>
<dbReference type="InterPro" id="IPR011990">
    <property type="entry name" value="TPR-like_helical_dom_sf"/>
</dbReference>
<protein>
    <submittedName>
        <fullName evidence="4">Uncharacterized protein</fullName>
    </submittedName>
</protein>
<dbReference type="STRING" id="1603555.SU86_005845"/>
<name>A0A3G1B498_9ARCH</name>
<dbReference type="AlphaFoldDB" id="A0A3G1B498"/>
<dbReference type="Pfam" id="PF13181">
    <property type="entry name" value="TPR_8"/>
    <property type="match status" value="1"/>
</dbReference>
<reference evidence="4 5" key="1">
    <citation type="journal article" date="2016" name="Sci. Rep.">
        <title>A novel ammonia-oxidizing archaeon from wastewater treatment plant: Its enrichment, physiological and genomic characteristics.</title>
        <authorList>
            <person name="Li Y."/>
            <person name="Ding K."/>
            <person name="Wen X."/>
            <person name="Zhang B."/>
            <person name="Shen B."/>
            <person name="Yang Y."/>
        </authorList>
    </citation>
    <scope>NUCLEOTIDE SEQUENCE [LARGE SCALE GENOMIC DNA]</scope>
    <source>
        <strain evidence="4 5">SAT1</strain>
    </source>
</reference>
<evidence type="ECO:0000313" key="4">
    <source>
        <dbReference type="EMBL" id="AJZ76679.1"/>
    </source>
</evidence>